<feature type="region of interest" description="Disordered" evidence="1">
    <location>
        <begin position="1"/>
        <end position="90"/>
    </location>
</feature>
<organism evidence="2 3">
    <name type="scientific">Caenorhabditis japonica</name>
    <dbReference type="NCBI Taxonomy" id="281687"/>
    <lineage>
        <taxon>Eukaryota</taxon>
        <taxon>Metazoa</taxon>
        <taxon>Ecdysozoa</taxon>
        <taxon>Nematoda</taxon>
        <taxon>Chromadorea</taxon>
        <taxon>Rhabditida</taxon>
        <taxon>Rhabditina</taxon>
        <taxon>Rhabditomorpha</taxon>
        <taxon>Rhabditoidea</taxon>
        <taxon>Rhabditidae</taxon>
        <taxon>Peloderinae</taxon>
        <taxon>Caenorhabditis</taxon>
    </lineage>
</organism>
<proteinExistence type="predicted"/>
<evidence type="ECO:0000256" key="1">
    <source>
        <dbReference type="SAM" id="MobiDB-lite"/>
    </source>
</evidence>
<feature type="compositionally biased region" description="Polar residues" evidence="1">
    <location>
        <begin position="1"/>
        <end position="44"/>
    </location>
</feature>
<sequence length="251" mass="28549">MQNPENVTESSMLLSGNISDVESSTAIHEQVTSTFTPSQRNMTGVQRHCQKTSAPHWTLQKEPSEKAIDSEEEPFSSTEVGKGSSALDTSAGEYDTMERRVKVFDDWFRPLSTVWQRHDVRLLPRKWRRLSHPNHRNHGQLHVQGHNGERNAAIWKISDGSWVVVPTGQQSETLFPLCQGLVRTALSERYDLAKPISRPESLRASLEGPWYTFEKQNGQKLYREVGATQGRMDQDPTSDPNELDRVHAKKM</sequence>
<evidence type="ECO:0000313" key="2">
    <source>
        <dbReference type="EnsemblMetazoa" id="CJA26474a.1"/>
    </source>
</evidence>
<protein>
    <submittedName>
        <fullName evidence="2">Uncharacterized protein</fullName>
    </submittedName>
</protein>
<dbReference type="EnsemblMetazoa" id="CJA26474a.1">
    <property type="protein sequence ID" value="CJA26474a.1"/>
    <property type="gene ID" value="WBGene00182046"/>
</dbReference>
<dbReference type="Proteomes" id="UP000005237">
    <property type="component" value="Unassembled WGS sequence"/>
</dbReference>
<name>A0A8R1EAA6_CAEJA</name>
<accession>A0A8R1EAA6</accession>
<evidence type="ECO:0000313" key="3">
    <source>
        <dbReference type="Proteomes" id="UP000005237"/>
    </source>
</evidence>
<dbReference type="AlphaFoldDB" id="A0A8R1EAA6"/>
<reference evidence="3" key="1">
    <citation type="submission" date="2010-08" db="EMBL/GenBank/DDBJ databases">
        <authorList>
            <consortium name="Caenorhabditis japonica Sequencing Consortium"/>
            <person name="Wilson R.K."/>
        </authorList>
    </citation>
    <scope>NUCLEOTIDE SEQUENCE [LARGE SCALE GENOMIC DNA]</scope>
    <source>
        <strain evidence="3">DF5081</strain>
    </source>
</reference>
<feature type="compositionally biased region" description="Basic and acidic residues" evidence="1">
    <location>
        <begin position="242"/>
        <end position="251"/>
    </location>
</feature>
<feature type="region of interest" description="Disordered" evidence="1">
    <location>
        <begin position="228"/>
        <end position="251"/>
    </location>
</feature>
<reference evidence="2" key="2">
    <citation type="submission" date="2022-06" db="UniProtKB">
        <authorList>
            <consortium name="EnsemblMetazoa"/>
        </authorList>
    </citation>
    <scope>IDENTIFICATION</scope>
    <source>
        <strain evidence="2">DF5081</strain>
    </source>
</reference>
<keyword evidence="3" id="KW-1185">Reference proteome</keyword>